<evidence type="ECO:0000256" key="8">
    <source>
        <dbReference type="RuleBase" id="RU368020"/>
    </source>
</evidence>
<sequence length="64" mass="6744">MRVSADQDLCVGSGKCVQTSGEVFDQGEEDGVVVVLQHTPSEQHHEAARRAAHGCPSAAISIIE</sequence>
<evidence type="ECO:0000256" key="3">
    <source>
        <dbReference type="ARBA" id="ARBA00022723"/>
    </source>
</evidence>
<comment type="caution">
    <text evidence="9">The sequence shown here is derived from an EMBL/GenBank/DDBJ whole genome shotgun (WGS) entry which is preliminary data.</text>
</comment>
<keyword evidence="3 8" id="KW-0479">Metal-binding</keyword>
<evidence type="ECO:0000256" key="5">
    <source>
        <dbReference type="ARBA" id="ARBA00023004"/>
    </source>
</evidence>
<keyword evidence="7" id="KW-0003">3Fe-4S</keyword>
<dbReference type="InterPro" id="IPR001080">
    <property type="entry name" value="3Fe4S_ferredoxin"/>
</dbReference>
<dbReference type="RefSeq" id="WP_343985772.1">
    <property type="nucleotide sequence ID" value="NZ_BAAAJG010000026.1"/>
</dbReference>
<evidence type="ECO:0000256" key="6">
    <source>
        <dbReference type="ARBA" id="ARBA00023014"/>
    </source>
</evidence>
<dbReference type="PANTHER" id="PTHR36923">
    <property type="entry name" value="FERREDOXIN"/>
    <property type="match status" value="1"/>
</dbReference>
<dbReference type="PANTHER" id="PTHR36923:SF3">
    <property type="entry name" value="FERREDOXIN"/>
    <property type="match status" value="1"/>
</dbReference>
<dbReference type="InterPro" id="IPR051269">
    <property type="entry name" value="Fe-S_cluster_ET"/>
</dbReference>
<evidence type="ECO:0000313" key="9">
    <source>
        <dbReference type="EMBL" id="MFD1533640.1"/>
    </source>
</evidence>
<evidence type="ECO:0000256" key="2">
    <source>
        <dbReference type="ARBA" id="ARBA00022448"/>
    </source>
</evidence>
<keyword evidence="5 8" id="KW-0408">Iron</keyword>
<evidence type="ECO:0000313" key="10">
    <source>
        <dbReference type="Proteomes" id="UP001597145"/>
    </source>
</evidence>
<dbReference type="PRINTS" id="PR00352">
    <property type="entry name" value="3FE4SFRDOXIN"/>
</dbReference>
<comment type="function">
    <text evidence="8">Ferredoxins are iron-sulfur proteins that transfer electrons in a wide variety of metabolic reactions.</text>
</comment>
<organism evidence="9 10">
    <name type="scientific">Pseudonocardia aurantiaca</name>
    <dbReference type="NCBI Taxonomy" id="75290"/>
    <lineage>
        <taxon>Bacteria</taxon>
        <taxon>Bacillati</taxon>
        <taxon>Actinomycetota</taxon>
        <taxon>Actinomycetes</taxon>
        <taxon>Pseudonocardiales</taxon>
        <taxon>Pseudonocardiaceae</taxon>
        <taxon>Pseudonocardia</taxon>
    </lineage>
</organism>
<dbReference type="EMBL" id="JBHUCP010000025">
    <property type="protein sequence ID" value="MFD1533640.1"/>
    <property type="molecule type" value="Genomic_DNA"/>
</dbReference>
<accession>A0ABW4FTP2</accession>
<dbReference type="Gene3D" id="3.30.70.20">
    <property type="match status" value="1"/>
</dbReference>
<keyword evidence="10" id="KW-1185">Reference proteome</keyword>
<protein>
    <recommendedName>
        <fullName evidence="8">Ferredoxin</fullName>
    </recommendedName>
</protein>
<dbReference type="Proteomes" id="UP001597145">
    <property type="component" value="Unassembled WGS sequence"/>
</dbReference>
<keyword evidence="6 8" id="KW-0411">Iron-sulfur</keyword>
<dbReference type="SUPFAM" id="SSF54862">
    <property type="entry name" value="4Fe-4S ferredoxins"/>
    <property type="match status" value="1"/>
</dbReference>
<evidence type="ECO:0000256" key="4">
    <source>
        <dbReference type="ARBA" id="ARBA00022982"/>
    </source>
</evidence>
<keyword evidence="4 8" id="KW-0249">Electron transport</keyword>
<reference evidence="10" key="1">
    <citation type="journal article" date="2019" name="Int. J. Syst. Evol. Microbiol.">
        <title>The Global Catalogue of Microorganisms (GCM) 10K type strain sequencing project: providing services to taxonomists for standard genome sequencing and annotation.</title>
        <authorList>
            <consortium name="The Broad Institute Genomics Platform"/>
            <consortium name="The Broad Institute Genome Sequencing Center for Infectious Disease"/>
            <person name="Wu L."/>
            <person name="Ma J."/>
        </authorList>
    </citation>
    <scope>NUCLEOTIDE SEQUENCE [LARGE SCALE GENOMIC DNA]</scope>
    <source>
        <strain evidence="10">JCM 12165</strain>
    </source>
</reference>
<comment type="cofactor">
    <cofactor evidence="1">
        <name>[3Fe-4S] cluster</name>
        <dbReference type="ChEBI" id="CHEBI:21137"/>
    </cofactor>
</comment>
<name>A0ABW4FTP2_9PSEU</name>
<evidence type="ECO:0000256" key="1">
    <source>
        <dbReference type="ARBA" id="ARBA00001927"/>
    </source>
</evidence>
<keyword evidence="2 8" id="KW-0813">Transport</keyword>
<dbReference type="Pfam" id="PF13370">
    <property type="entry name" value="Fer4_13"/>
    <property type="match status" value="1"/>
</dbReference>
<evidence type="ECO:0000256" key="7">
    <source>
        <dbReference type="ARBA" id="ARBA00023291"/>
    </source>
</evidence>
<gene>
    <name evidence="9" type="ORF">ACFSCY_29875</name>
</gene>
<proteinExistence type="predicted"/>